<dbReference type="GO" id="GO:0016747">
    <property type="term" value="F:acyltransferase activity, transferring groups other than amino-acyl groups"/>
    <property type="evidence" value="ECO:0007669"/>
    <property type="project" value="InterPro"/>
</dbReference>
<organism evidence="2 3">
    <name type="scientific">Amycolatopsis pithecellobii</name>
    <dbReference type="NCBI Taxonomy" id="664692"/>
    <lineage>
        <taxon>Bacteria</taxon>
        <taxon>Bacillati</taxon>
        <taxon>Actinomycetota</taxon>
        <taxon>Actinomycetes</taxon>
        <taxon>Pseudonocardiales</taxon>
        <taxon>Pseudonocardiaceae</taxon>
        <taxon>Amycolatopsis</taxon>
    </lineage>
</organism>
<name>A0A6N7Z4T7_9PSEU</name>
<dbReference type="RefSeq" id="WP_154756525.1">
    <property type="nucleotide sequence ID" value="NZ_WMBA01000011.1"/>
</dbReference>
<dbReference type="SUPFAM" id="SSF53901">
    <property type="entry name" value="Thiolase-like"/>
    <property type="match status" value="2"/>
</dbReference>
<sequence length="394" mass="41573">MSWALRNKVAIVGIGQTAFTKPGASGRSAFSLAIEATLGACADAGVRPTDVDGFVTYGVESTDPYTLAETLGVEKTTFMDRYPGGGEGLAGVVHHAAMAIHAGVADTVVAYRSLSGRLYLGNSPEISAEDDNGFFRKSFLFPFGVTVPAQFYAMHARRHMIDFGTTSEQFGAYAVNQNRNAQRNPNAIHYGRPITVEDHQSSRVVADPYRLYDCTQEADGACAVVITGAERAAGLPHKPAFVVAAAEGSGPSNHLYTQVRHQSRFNTAGFVEIAEDLYRRAGLGPSDMDVAQIFETFTGQGMMALEDFGFCGRGESGPFVESGSVGWPDGEVPINTAGGGLAEAYIHGFNNLVEGVRQLRGTSTSQVAGASTCLVTAGPGAMPSSALILANEPR</sequence>
<dbReference type="InterPro" id="IPR016039">
    <property type="entry name" value="Thiolase-like"/>
</dbReference>
<dbReference type="InterPro" id="IPR055140">
    <property type="entry name" value="Thiolase_C_2"/>
</dbReference>
<evidence type="ECO:0000313" key="2">
    <source>
        <dbReference type="EMBL" id="MTD54296.1"/>
    </source>
</evidence>
<dbReference type="PANTHER" id="PTHR42870">
    <property type="entry name" value="ACETYL-COA C-ACETYLTRANSFERASE"/>
    <property type="match status" value="1"/>
</dbReference>
<feature type="domain" description="Thiolase C-terminal" evidence="1">
    <location>
        <begin position="258"/>
        <end position="386"/>
    </location>
</feature>
<dbReference type="CDD" id="cd00829">
    <property type="entry name" value="SCP-x_thiolase"/>
    <property type="match status" value="1"/>
</dbReference>
<evidence type="ECO:0000313" key="3">
    <source>
        <dbReference type="Proteomes" id="UP000440096"/>
    </source>
</evidence>
<reference evidence="2 3" key="1">
    <citation type="submission" date="2019-11" db="EMBL/GenBank/DDBJ databases">
        <title>Draft genome of Amycolatopsis RM579.</title>
        <authorList>
            <person name="Duangmal K."/>
            <person name="Mingma R."/>
        </authorList>
    </citation>
    <scope>NUCLEOTIDE SEQUENCE [LARGE SCALE GENOMIC DNA]</scope>
    <source>
        <strain evidence="2 3">RM579</strain>
    </source>
</reference>
<keyword evidence="3" id="KW-1185">Reference proteome</keyword>
<dbReference type="EMBL" id="WMBA01000011">
    <property type="protein sequence ID" value="MTD54296.1"/>
    <property type="molecule type" value="Genomic_DNA"/>
</dbReference>
<evidence type="ECO:0000259" key="1">
    <source>
        <dbReference type="Pfam" id="PF22691"/>
    </source>
</evidence>
<dbReference type="AlphaFoldDB" id="A0A6N7Z4T7"/>
<dbReference type="OrthoDB" id="9785768at2"/>
<proteinExistence type="predicted"/>
<protein>
    <submittedName>
        <fullName evidence="2">Lipid-transfer protein</fullName>
    </submittedName>
</protein>
<dbReference type="Gene3D" id="3.40.47.10">
    <property type="match status" value="1"/>
</dbReference>
<dbReference type="InterPro" id="IPR002155">
    <property type="entry name" value="Thiolase"/>
</dbReference>
<dbReference type="Proteomes" id="UP000440096">
    <property type="component" value="Unassembled WGS sequence"/>
</dbReference>
<accession>A0A6N7Z4T7</accession>
<comment type="caution">
    <text evidence="2">The sequence shown here is derived from an EMBL/GenBank/DDBJ whole genome shotgun (WGS) entry which is preliminary data.</text>
</comment>
<dbReference type="PIRSF" id="PIRSF000429">
    <property type="entry name" value="Ac-CoA_Ac_transf"/>
    <property type="match status" value="1"/>
</dbReference>
<gene>
    <name evidence="2" type="ORF">GKO32_09955</name>
</gene>
<dbReference type="Pfam" id="PF22691">
    <property type="entry name" value="Thiolase_C_1"/>
    <property type="match status" value="1"/>
</dbReference>
<dbReference type="PANTHER" id="PTHR42870:SF1">
    <property type="entry name" value="NON-SPECIFIC LIPID-TRANSFER PROTEIN-LIKE 2"/>
    <property type="match status" value="1"/>
</dbReference>